<name>A0A097EM31_9GAMM</name>
<dbReference type="STRING" id="1547445.LO80_00645"/>
<evidence type="ECO:0000256" key="5">
    <source>
        <dbReference type="ARBA" id="ARBA00023163"/>
    </source>
</evidence>
<evidence type="ECO:0000256" key="3">
    <source>
        <dbReference type="ARBA" id="ARBA00023125"/>
    </source>
</evidence>
<dbReference type="Gene3D" id="3.40.190.10">
    <property type="entry name" value="Periplasmic binding protein-like II"/>
    <property type="match status" value="2"/>
</dbReference>
<dbReference type="PANTHER" id="PTHR30346:SF26">
    <property type="entry name" value="HYDROGEN PEROXIDE-INDUCIBLE GENES ACTIVATOR"/>
    <property type="match status" value="1"/>
</dbReference>
<dbReference type="RefSeq" id="WP_040007615.1">
    <property type="nucleotide sequence ID" value="NZ_CP009574.1"/>
</dbReference>
<dbReference type="PRINTS" id="PR00039">
    <property type="entry name" value="HTHLYSR"/>
</dbReference>
<dbReference type="CDD" id="cd08411">
    <property type="entry name" value="PBP2_OxyR"/>
    <property type="match status" value="1"/>
</dbReference>
<evidence type="ECO:0000256" key="4">
    <source>
        <dbReference type="ARBA" id="ARBA00023159"/>
    </source>
</evidence>
<comment type="similarity">
    <text evidence="1">Belongs to the LysR transcriptional regulatory family.</text>
</comment>
<dbReference type="Proteomes" id="UP000029672">
    <property type="component" value="Chromosome"/>
</dbReference>
<evidence type="ECO:0000256" key="1">
    <source>
        <dbReference type="ARBA" id="ARBA00009437"/>
    </source>
</evidence>
<keyword evidence="4" id="KW-0010">Activator</keyword>
<proteinExistence type="inferred from homology"/>
<dbReference type="HOGENOM" id="CLU_039613_6_4_6"/>
<dbReference type="Gene3D" id="1.10.10.10">
    <property type="entry name" value="Winged helix-like DNA-binding domain superfamily/Winged helix DNA-binding domain"/>
    <property type="match status" value="1"/>
</dbReference>
<organism evidence="7 8">
    <name type="scientific">Candidatus Francisella endociliophora</name>
    <dbReference type="NCBI Taxonomy" id="653937"/>
    <lineage>
        <taxon>Bacteria</taxon>
        <taxon>Pseudomonadati</taxon>
        <taxon>Pseudomonadota</taxon>
        <taxon>Gammaproteobacteria</taxon>
        <taxon>Thiotrichales</taxon>
        <taxon>Francisellaceae</taxon>
        <taxon>Francisella</taxon>
    </lineage>
</organism>
<keyword evidence="2" id="KW-0805">Transcription regulation</keyword>
<dbReference type="KEGG" id="frf:LO80_00645"/>
<dbReference type="PANTHER" id="PTHR30346">
    <property type="entry name" value="TRANSCRIPTIONAL DUAL REGULATOR HCAR-RELATED"/>
    <property type="match status" value="1"/>
</dbReference>
<accession>A0A097EM31</accession>
<dbReference type="InterPro" id="IPR005119">
    <property type="entry name" value="LysR_subst-bd"/>
</dbReference>
<dbReference type="FunFam" id="1.10.10.10:FF:000001">
    <property type="entry name" value="LysR family transcriptional regulator"/>
    <property type="match status" value="1"/>
</dbReference>
<sequence length="289" mass="32982">MNTRTLEYIIAVYETKSFITASERCFVSQPALSMQIKKFEEFIGIQIFERGTKQVLITKSGMKIVNQAYKILDEVNNLKRISDLLLDNGKLSISIGAFPTLCPYLMPKVLPIIKKEIPNISISVVEEKTDILVDMLNQGKLDFAFLATPTDNYQFERKKVFDDRFYAAVSKSNPIAKNKKICVTELVKENLMMLDEGHCLRDQTLKLCALSDFNNNDFKGSSLETLRQMVSIDEGITLVPKIACTKTENVKYIDIDNADFYREIDLVMRKSSVYEDLFAKIAKIISENH</sequence>
<dbReference type="SUPFAM" id="SSF53850">
    <property type="entry name" value="Periplasmic binding protein-like II"/>
    <property type="match status" value="1"/>
</dbReference>
<dbReference type="SUPFAM" id="SSF46785">
    <property type="entry name" value="Winged helix' DNA-binding domain"/>
    <property type="match status" value="1"/>
</dbReference>
<gene>
    <name evidence="7" type="ORF">LO80_00645</name>
</gene>
<dbReference type="InterPro" id="IPR000847">
    <property type="entry name" value="LysR_HTH_N"/>
</dbReference>
<dbReference type="Pfam" id="PF03466">
    <property type="entry name" value="LysR_substrate"/>
    <property type="match status" value="1"/>
</dbReference>
<feature type="domain" description="HTH lysR-type" evidence="6">
    <location>
        <begin position="1"/>
        <end position="58"/>
    </location>
</feature>
<evidence type="ECO:0000313" key="8">
    <source>
        <dbReference type="Proteomes" id="UP000029672"/>
    </source>
</evidence>
<dbReference type="Pfam" id="PF00126">
    <property type="entry name" value="HTH_1"/>
    <property type="match status" value="1"/>
</dbReference>
<dbReference type="InterPro" id="IPR036390">
    <property type="entry name" value="WH_DNA-bd_sf"/>
</dbReference>
<dbReference type="InterPro" id="IPR036388">
    <property type="entry name" value="WH-like_DNA-bd_sf"/>
</dbReference>
<dbReference type="EMBL" id="CP009574">
    <property type="protein sequence ID" value="AIT08626.1"/>
    <property type="molecule type" value="Genomic_DNA"/>
</dbReference>
<dbReference type="GO" id="GO:0003700">
    <property type="term" value="F:DNA-binding transcription factor activity"/>
    <property type="evidence" value="ECO:0007669"/>
    <property type="project" value="InterPro"/>
</dbReference>
<dbReference type="PROSITE" id="PS50931">
    <property type="entry name" value="HTH_LYSR"/>
    <property type="match status" value="1"/>
</dbReference>
<evidence type="ECO:0000259" key="6">
    <source>
        <dbReference type="PROSITE" id="PS50931"/>
    </source>
</evidence>
<protein>
    <submittedName>
        <fullName evidence="7">Hydrogen peroxide-inducible genes activator</fullName>
    </submittedName>
</protein>
<keyword evidence="5" id="KW-0804">Transcription</keyword>
<dbReference type="AlphaFoldDB" id="A0A097EM31"/>
<keyword evidence="3" id="KW-0238">DNA-binding</keyword>
<reference evidence="7 8" key="1">
    <citation type="submission" date="2014-10" db="EMBL/GenBank/DDBJ databases">
        <title>Whole genome sequence of Francisella endociliophora strain FSC1006, isolated from a laboratory culture of the marine ciliate Euplotes raikovi.</title>
        <authorList>
            <person name="Granberg M."/>
            <person name="Backman S."/>
            <person name="Lundmark E."/>
            <person name="Nilsson E."/>
            <person name="Karlsson E."/>
            <person name="Thelaus J."/>
            <person name="Ohrman C."/>
            <person name="Larkeryd A."/>
            <person name="Stenberg P."/>
        </authorList>
    </citation>
    <scope>NUCLEOTIDE SEQUENCE [LARGE SCALE GENOMIC DNA]</scope>
    <source>
        <strain evidence="7 8">FSC1006</strain>
    </source>
</reference>
<evidence type="ECO:0000256" key="2">
    <source>
        <dbReference type="ARBA" id="ARBA00023015"/>
    </source>
</evidence>
<dbReference type="OrthoDB" id="9775392at2"/>
<dbReference type="GO" id="GO:0003677">
    <property type="term" value="F:DNA binding"/>
    <property type="evidence" value="ECO:0007669"/>
    <property type="project" value="UniProtKB-KW"/>
</dbReference>
<evidence type="ECO:0000313" key="7">
    <source>
        <dbReference type="EMBL" id="AIT08626.1"/>
    </source>
</evidence>
<dbReference type="eggNOG" id="COG0583">
    <property type="taxonomic scope" value="Bacteria"/>
</dbReference>
<keyword evidence="8" id="KW-1185">Reference proteome</keyword>
<dbReference type="GO" id="GO:0032993">
    <property type="term" value="C:protein-DNA complex"/>
    <property type="evidence" value="ECO:0007669"/>
    <property type="project" value="TreeGrafter"/>
</dbReference>